<keyword evidence="3" id="KW-1015">Disulfide bond</keyword>
<dbReference type="InterPro" id="IPR013783">
    <property type="entry name" value="Ig-like_fold"/>
</dbReference>
<dbReference type="PANTHER" id="PTHR12231:SF253">
    <property type="entry name" value="DPR-INTERACTING PROTEIN ETA, ISOFORM B-RELATED"/>
    <property type="match status" value="1"/>
</dbReference>
<evidence type="ECO:0000259" key="6">
    <source>
        <dbReference type="PROSITE" id="PS50835"/>
    </source>
</evidence>
<dbReference type="PROSITE" id="PS50835">
    <property type="entry name" value="IG_LIKE"/>
    <property type="match status" value="5"/>
</dbReference>
<evidence type="ECO:0000256" key="2">
    <source>
        <dbReference type="ARBA" id="ARBA00022737"/>
    </source>
</evidence>
<feature type="domain" description="Ig-like" evidence="6">
    <location>
        <begin position="1"/>
        <end position="81"/>
    </location>
</feature>
<dbReference type="InterPro" id="IPR003961">
    <property type="entry name" value="FN3_dom"/>
</dbReference>
<keyword evidence="1" id="KW-0732">Signal</keyword>
<evidence type="ECO:0000259" key="7">
    <source>
        <dbReference type="PROSITE" id="PS50853"/>
    </source>
</evidence>
<dbReference type="Proteomes" id="UP001432322">
    <property type="component" value="Unassembled WGS sequence"/>
</dbReference>
<dbReference type="SMART" id="SM00060">
    <property type="entry name" value="FN3"/>
    <property type="match status" value="1"/>
</dbReference>
<feature type="domain" description="Ig-like" evidence="6">
    <location>
        <begin position="187"/>
        <end position="280"/>
    </location>
</feature>
<feature type="domain" description="Ig-like" evidence="6">
    <location>
        <begin position="105"/>
        <end position="185"/>
    </location>
</feature>
<evidence type="ECO:0000313" key="9">
    <source>
        <dbReference type="Proteomes" id="UP001432322"/>
    </source>
</evidence>
<dbReference type="SMART" id="SM00408">
    <property type="entry name" value="IGc2"/>
    <property type="match status" value="5"/>
</dbReference>
<evidence type="ECO:0000256" key="3">
    <source>
        <dbReference type="ARBA" id="ARBA00023157"/>
    </source>
</evidence>
<dbReference type="CDD" id="cd00063">
    <property type="entry name" value="FN3"/>
    <property type="match status" value="1"/>
</dbReference>
<accession>A0AAV5WWP2</accession>
<protein>
    <submittedName>
        <fullName evidence="8">Uncharacterized protein</fullName>
    </submittedName>
</protein>
<evidence type="ECO:0000256" key="5">
    <source>
        <dbReference type="SAM" id="Phobius"/>
    </source>
</evidence>
<dbReference type="InterPro" id="IPR007110">
    <property type="entry name" value="Ig-like_dom"/>
</dbReference>
<keyword evidence="5" id="KW-0812">Transmembrane</keyword>
<dbReference type="EMBL" id="BTSY01000007">
    <property type="protein sequence ID" value="GMT35108.1"/>
    <property type="molecule type" value="Genomic_DNA"/>
</dbReference>
<dbReference type="Pfam" id="PF13927">
    <property type="entry name" value="Ig_3"/>
    <property type="match status" value="4"/>
</dbReference>
<dbReference type="InterPro" id="IPR036179">
    <property type="entry name" value="Ig-like_dom_sf"/>
</dbReference>
<keyword evidence="9" id="KW-1185">Reference proteome</keyword>
<dbReference type="PANTHER" id="PTHR12231">
    <property type="entry name" value="CTX-RELATED TYPE I TRANSMEMBRANE PROTEIN"/>
    <property type="match status" value="1"/>
</dbReference>
<dbReference type="Gene3D" id="2.60.40.10">
    <property type="entry name" value="Immunoglobulins"/>
    <property type="match status" value="6"/>
</dbReference>
<proteinExistence type="predicted"/>
<evidence type="ECO:0000256" key="4">
    <source>
        <dbReference type="ARBA" id="ARBA00023319"/>
    </source>
</evidence>
<evidence type="ECO:0000313" key="8">
    <source>
        <dbReference type="EMBL" id="GMT35108.1"/>
    </source>
</evidence>
<dbReference type="InterPro" id="IPR051170">
    <property type="entry name" value="Neural/epithelial_adhesion"/>
</dbReference>
<dbReference type="SMART" id="SM00409">
    <property type="entry name" value="IG"/>
    <property type="match status" value="5"/>
</dbReference>
<evidence type="ECO:0000256" key="1">
    <source>
        <dbReference type="ARBA" id="ARBA00022729"/>
    </source>
</evidence>
<feature type="transmembrane region" description="Helical" evidence="5">
    <location>
        <begin position="641"/>
        <end position="662"/>
    </location>
</feature>
<dbReference type="InterPro" id="IPR003598">
    <property type="entry name" value="Ig_sub2"/>
</dbReference>
<dbReference type="AlphaFoldDB" id="A0AAV5WWP2"/>
<dbReference type="PROSITE" id="PS50853">
    <property type="entry name" value="FN3"/>
    <property type="match status" value="1"/>
</dbReference>
<reference evidence="8" key="1">
    <citation type="submission" date="2023-10" db="EMBL/GenBank/DDBJ databases">
        <title>Genome assembly of Pristionchus species.</title>
        <authorList>
            <person name="Yoshida K."/>
            <person name="Sommer R.J."/>
        </authorList>
    </citation>
    <scope>NUCLEOTIDE SEQUENCE</scope>
    <source>
        <strain evidence="8">RS5133</strain>
    </source>
</reference>
<keyword evidence="2" id="KW-0677">Repeat</keyword>
<keyword evidence="5" id="KW-0472">Membrane</keyword>
<gene>
    <name evidence="8" type="ORF">PFISCL1PPCAC_26404</name>
</gene>
<dbReference type="CDD" id="cd00096">
    <property type="entry name" value="Ig"/>
    <property type="match status" value="1"/>
</dbReference>
<dbReference type="SUPFAM" id="SSF49265">
    <property type="entry name" value="Fibronectin type III"/>
    <property type="match status" value="1"/>
</dbReference>
<comment type="caution">
    <text evidence="8">The sequence shown here is derived from an EMBL/GenBank/DDBJ whole genome shotgun (WGS) entry which is preliminary data.</text>
</comment>
<name>A0AAV5WWP2_9BILA</name>
<feature type="domain" description="Ig-like" evidence="6">
    <location>
        <begin position="370"/>
        <end position="447"/>
    </location>
</feature>
<feature type="domain" description="Ig-like" evidence="6">
    <location>
        <begin position="283"/>
        <end position="353"/>
    </location>
</feature>
<keyword evidence="4" id="KW-0393">Immunoglobulin domain</keyword>
<organism evidence="8 9">
    <name type="scientific">Pristionchus fissidentatus</name>
    <dbReference type="NCBI Taxonomy" id="1538716"/>
    <lineage>
        <taxon>Eukaryota</taxon>
        <taxon>Metazoa</taxon>
        <taxon>Ecdysozoa</taxon>
        <taxon>Nematoda</taxon>
        <taxon>Chromadorea</taxon>
        <taxon>Rhabditida</taxon>
        <taxon>Rhabditina</taxon>
        <taxon>Diplogasteromorpha</taxon>
        <taxon>Diplogasteroidea</taxon>
        <taxon>Neodiplogasteridae</taxon>
        <taxon>Pristionchus</taxon>
    </lineage>
</organism>
<feature type="domain" description="Fibronectin type-III" evidence="7">
    <location>
        <begin position="452"/>
        <end position="551"/>
    </location>
</feature>
<dbReference type="GO" id="GO:0043005">
    <property type="term" value="C:neuron projection"/>
    <property type="evidence" value="ECO:0007669"/>
    <property type="project" value="TreeGrafter"/>
</dbReference>
<keyword evidence="5" id="KW-1133">Transmembrane helix</keyword>
<dbReference type="InterPro" id="IPR003599">
    <property type="entry name" value="Ig_sub"/>
</dbReference>
<dbReference type="InterPro" id="IPR036116">
    <property type="entry name" value="FN3_sf"/>
</dbReference>
<dbReference type="SUPFAM" id="SSF48726">
    <property type="entry name" value="Immunoglobulin"/>
    <property type="match status" value="5"/>
</dbReference>
<sequence length="721" mass="79903">MRTHWARQGRPATLNCTLKAPSDSNFSLEWRKDGQLIHSAYGDEPGHSSPGLQGRIGRSDALGLTVHSVQREDEAVYSCSIVRFYSTAPAAPVVGPPVRLVVNVPPIISEPSHGEIIFAEESNPAEIKCVSSAVPPPEVSWIKNGKIVSASNILSIPNVTVGHQGSYSCLSANSEGRVEAVIELRFPKRVHFDYPPQNKSVVAGSSSFWNCHATGYPDRINYEWKFEGAPVKSTAVGKRVHTGNGELAIRDVKKEDRGWYTCHASNIFGESMTAAYLDVQYLPETLSNNPEVYTLGVGSNATLKCAADANPKVTMVNWSRNGHFVATKDKDFLELHNVSMDDAGLYICEVFNSLGRGTPFEMHVIVAQPPAFIVKPPPEIRVKVGAKLDLRCAGFADPSPIQYWIRNQERTASEGFSIDNVTYEDEGIYECIVSNAVSTIKSETRVHVEDTRPQPPAIKEVECDGDRGLRINWQGGFDGGHPQRFIAYAEELGEEEERSTAMERRAETDNTEVTVENLSPFGKYRITVEAVNRLGSANSTSVDRHVCTKLASPEDPRLDRDRLVWQPVEGAHSYRVEMRNGGGQYAQVAEVLHPHYTISTAARLSEEVDLRIIGLRPPFAPSTPSRPVTIAMRGTSQDGNLLFRLCGGFFFFIFLALIFLFARRNSSKLRRKEKNATNSPPFHSSGCAVNTPQIVRQLYNNSNPLPLTNIGHYRRQKRFVH</sequence>